<evidence type="ECO:0000256" key="6">
    <source>
        <dbReference type="SAM" id="MobiDB-lite"/>
    </source>
</evidence>
<reference evidence="8" key="1">
    <citation type="submission" date="2016-01" db="EMBL/GenBank/DDBJ databases">
        <title>Reference transcriptome for the parasite Schistocephalus solidus: insights into the molecular evolution of parasitism.</title>
        <authorList>
            <person name="Hebert F.O."/>
            <person name="Grambauer S."/>
            <person name="Barber I."/>
            <person name="Landry C.R."/>
            <person name="Aubin-Horth N."/>
        </authorList>
    </citation>
    <scope>NUCLEOTIDE SEQUENCE</scope>
</reference>
<dbReference type="InterPro" id="IPR010651">
    <property type="entry name" value="Sugar_transport"/>
</dbReference>
<feature type="transmembrane region" description="Helical" evidence="7">
    <location>
        <begin position="12"/>
        <end position="34"/>
    </location>
</feature>
<name>A0A0X3Q7C8_SCHSO</name>
<evidence type="ECO:0000313" key="8">
    <source>
        <dbReference type="EMBL" id="JAP55246.1"/>
    </source>
</evidence>
<feature type="transmembrane region" description="Helical" evidence="7">
    <location>
        <begin position="133"/>
        <end position="152"/>
    </location>
</feature>
<dbReference type="PANTHER" id="PTHR16119:SF17">
    <property type="entry name" value="TRANSMEMBRANE PROTEIN 144"/>
    <property type="match status" value="1"/>
</dbReference>
<dbReference type="PANTHER" id="PTHR16119">
    <property type="entry name" value="TRANSMEMBRANE PROTEIN 144"/>
    <property type="match status" value="1"/>
</dbReference>
<dbReference type="AlphaFoldDB" id="A0A0X3Q7C8"/>
<dbReference type="Pfam" id="PF07857">
    <property type="entry name" value="TMEM144"/>
    <property type="match status" value="1"/>
</dbReference>
<comment type="similarity">
    <text evidence="2">Belongs to the TMEM144 family.</text>
</comment>
<evidence type="ECO:0000256" key="4">
    <source>
        <dbReference type="ARBA" id="ARBA00022989"/>
    </source>
</evidence>
<evidence type="ECO:0000256" key="1">
    <source>
        <dbReference type="ARBA" id="ARBA00004141"/>
    </source>
</evidence>
<accession>A0A0X3Q7C8</accession>
<evidence type="ECO:0000256" key="5">
    <source>
        <dbReference type="ARBA" id="ARBA00023136"/>
    </source>
</evidence>
<feature type="transmembrane region" description="Helical" evidence="7">
    <location>
        <begin position="199"/>
        <end position="222"/>
    </location>
</feature>
<organism evidence="8">
    <name type="scientific">Schistocephalus solidus</name>
    <name type="common">Tapeworm</name>
    <dbReference type="NCBI Taxonomy" id="70667"/>
    <lineage>
        <taxon>Eukaryota</taxon>
        <taxon>Metazoa</taxon>
        <taxon>Spiralia</taxon>
        <taxon>Lophotrochozoa</taxon>
        <taxon>Platyhelminthes</taxon>
        <taxon>Cestoda</taxon>
        <taxon>Eucestoda</taxon>
        <taxon>Diphyllobothriidea</taxon>
        <taxon>Diphyllobothriidae</taxon>
        <taxon>Schistocephalus</taxon>
    </lineage>
</organism>
<dbReference type="InterPro" id="IPR012435">
    <property type="entry name" value="TMEM144"/>
</dbReference>
<dbReference type="GO" id="GO:0016020">
    <property type="term" value="C:membrane"/>
    <property type="evidence" value="ECO:0007669"/>
    <property type="project" value="UniProtKB-SubCell"/>
</dbReference>
<evidence type="ECO:0000256" key="7">
    <source>
        <dbReference type="SAM" id="Phobius"/>
    </source>
</evidence>
<protein>
    <submittedName>
        <fullName evidence="8">Transmembrane protein 144</fullName>
    </submittedName>
</protein>
<feature type="transmembrane region" description="Helical" evidence="7">
    <location>
        <begin position="270"/>
        <end position="291"/>
    </location>
</feature>
<keyword evidence="5 7" id="KW-0472">Membrane</keyword>
<gene>
    <name evidence="8" type="primary">TM144</name>
    <name evidence="8" type="ORF">TR105114</name>
</gene>
<sequence>MQLFANDSMADTVSSAGGFGALFGLSVAFGVAYLPVKRFEMGNGFFFQWIACISIAFWSLLIHFCVGSPQIRPLSILSGVLFASGNICSVPVIKRLGVGLGIPLWSIVNMLVGWASSRFGWFRLKPEVPRTVWMNYVGVVLAAVSAVMYIFIKPAAAEPPPSAPTSSSEGDSEALLEHSTEQHERLEVELRRFYRKARCVGITLALLSGVSYGLVFVPIIYVQENEPDASQKGIHYIGATGVGALLASTSYFVLYGFSTCNSPEIPSNSMILPALLTGLLWTAGQACWLIANEALQASITFPIATTAPAAIVALIGTIFYREVKGLKNYLILAAALCTTIIGALLTGLSK</sequence>
<feature type="transmembrane region" description="Helical" evidence="7">
    <location>
        <begin position="234"/>
        <end position="258"/>
    </location>
</feature>
<dbReference type="GO" id="GO:0015144">
    <property type="term" value="F:carbohydrate transmembrane transporter activity"/>
    <property type="evidence" value="ECO:0007669"/>
    <property type="project" value="InterPro"/>
</dbReference>
<feature type="transmembrane region" description="Helical" evidence="7">
    <location>
        <begin position="329"/>
        <end position="348"/>
    </location>
</feature>
<feature type="region of interest" description="Disordered" evidence="6">
    <location>
        <begin position="159"/>
        <end position="178"/>
    </location>
</feature>
<evidence type="ECO:0000256" key="3">
    <source>
        <dbReference type="ARBA" id="ARBA00022692"/>
    </source>
</evidence>
<keyword evidence="3 7" id="KW-0812">Transmembrane</keyword>
<feature type="transmembrane region" description="Helical" evidence="7">
    <location>
        <begin position="297"/>
        <end position="320"/>
    </location>
</feature>
<feature type="transmembrane region" description="Helical" evidence="7">
    <location>
        <begin position="46"/>
        <end position="64"/>
    </location>
</feature>
<evidence type="ECO:0000256" key="2">
    <source>
        <dbReference type="ARBA" id="ARBA00005731"/>
    </source>
</evidence>
<keyword evidence="4 7" id="KW-1133">Transmembrane helix</keyword>
<proteinExistence type="inferred from homology"/>
<comment type="subcellular location">
    <subcellularLocation>
        <location evidence="1">Membrane</location>
        <topology evidence="1">Multi-pass membrane protein</topology>
    </subcellularLocation>
</comment>
<feature type="transmembrane region" description="Helical" evidence="7">
    <location>
        <begin position="100"/>
        <end position="121"/>
    </location>
</feature>
<dbReference type="EMBL" id="GEEE01007979">
    <property type="protein sequence ID" value="JAP55246.1"/>
    <property type="molecule type" value="Transcribed_RNA"/>
</dbReference>
<feature type="transmembrane region" description="Helical" evidence="7">
    <location>
        <begin position="76"/>
        <end position="93"/>
    </location>
</feature>